<dbReference type="PATRIC" id="fig|1068978.7.peg.6001"/>
<dbReference type="RefSeq" id="WP_017984514.1">
    <property type="nucleotide sequence ID" value="NZ_AQUL01000001.1"/>
</dbReference>
<reference evidence="3 4" key="1">
    <citation type="submission" date="2014-07" db="EMBL/GenBank/DDBJ databases">
        <title>Whole Genome Sequence of the Amycolatopsis methanolica 239.</title>
        <authorList>
            <person name="Tang B."/>
        </authorList>
    </citation>
    <scope>NUCLEOTIDE SEQUENCE [LARGE SCALE GENOMIC DNA]</scope>
    <source>
        <strain evidence="3 4">239</strain>
    </source>
</reference>
<evidence type="ECO:0000259" key="2">
    <source>
        <dbReference type="Pfam" id="PF13649"/>
    </source>
</evidence>
<name>A0A076N3D2_AMYME</name>
<gene>
    <name evidence="3" type="ORF">AMETH_5584</name>
</gene>
<dbReference type="InterPro" id="IPR029063">
    <property type="entry name" value="SAM-dependent_MTases_sf"/>
</dbReference>
<organism evidence="3 4">
    <name type="scientific">Amycolatopsis methanolica 239</name>
    <dbReference type="NCBI Taxonomy" id="1068978"/>
    <lineage>
        <taxon>Bacteria</taxon>
        <taxon>Bacillati</taxon>
        <taxon>Actinomycetota</taxon>
        <taxon>Actinomycetes</taxon>
        <taxon>Pseudonocardiales</taxon>
        <taxon>Pseudonocardiaceae</taxon>
        <taxon>Amycolatopsis</taxon>
        <taxon>Amycolatopsis methanolica group</taxon>
    </lineage>
</organism>
<dbReference type="KEGG" id="amq:AMETH_5584"/>
<dbReference type="CDD" id="cd02440">
    <property type="entry name" value="AdoMet_MTases"/>
    <property type="match status" value="1"/>
</dbReference>
<evidence type="ECO:0000256" key="1">
    <source>
        <dbReference type="ARBA" id="ARBA00022679"/>
    </source>
</evidence>
<dbReference type="HOGENOM" id="CLU_056435_0_0_11"/>
<dbReference type="InterPro" id="IPR041698">
    <property type="entry name" value="Methyltransf_25"/>
</dbReference>
<dbReference type="eggNOG" id="COG2227">
    <property type="taxonomic scope" value="Bacteria"/>
</dbReference>
<dbReference type="SUPFAM" id="SSF53335">
    <property type="entry name" value="S-adenosyl-L-methionine-dependent methyltransferases"/>
    <property type="match status" value="1"/>
</dbReference>
<dbReference type="STRING" id="1068978.AMETH_5584"/>
<keyword evidence="4" id="KW-1185">Reference proteome</keyword>
<dbReference type="GO" id="GO:0032259">
    <property type="term" value="P:methylation"/>
    <property type="evidence" value="ECO:0007669"/>
    <property type="project" value="UniProtKB-KW"/>
</dbReference>
<protein>
    <submittedName>
        <fullName evidence="3">Methyltransferase type 11</fullName>
    </submittedName>
</protein>
<dbReference type="GO" id="GO:0008168">
    <property type="term" value="F:methyltransferase activity"/>
    <property type="evidence" value="ECO:0007669"/>
    <property type="project" value="UniProtKB-KW"/>
</dbReference>
<keyword evidence="3" id="KW-0489">Methyltransferase</keyword>
<dbReference type="Pfam" id="PF13649">
    <property type="entry name" value="Methyltransf_25"/>
    <property type="match status" value="1"/>
</dbReference>
<dbReference type="Gene3D" id="3.40.50.150">
    <property type="entry name" value="Vaccinia Virus protein VP39"/>
    <property type="match status" value="1"/>
</dbReference>
<keyword evidence="1 3" id="KW-0808">Transferase</keyword>
<dbReference type="EMBL" id="CP009110">
    <property type="protein sequence ID" value="AIJ25676.1"/>
    <property type="molecule type" value="Genomic_DNA"/>
</dbReference>
<accession>A0A076N3D2</accession>
<feature type="domain" description="Methyltransferase" evidence="2">
    <location>
        <begin position="43"/>
        <end position="136"/>
    </location>
</feature>
<dbReference type="Proteomes" id="UP000062973">
    <property type="component" value="Chromosome"/>
</dbReference>
<dbReference type="OrthoDB" id="9786503at2"/>
<proteinExistence type="predicted"/>
<evidence type="ECO:0000313" key="3">
    <source>
        <dbReference type="EMBL" id="AIJ25676.1"/>
    </source>
</evidence>
<dbReference type="PANTHER" id="PTHR43861">
    <property type="entry name" value="TRANS-ACONITATE 2-METHYLTRANSFERASE-RELATED"/>
    <property type="match status" value="1"/>
</dbReference>
<sequence>MGSEEYGEEFWEERYRSHTAVWSGRPNPQLVAEARDLPLGTALDIGAGEGADSCWLAERGWRVTALDLSETALRRGSEHAAAAGVGDRIEWERADVRTWDPGDRRFDLISAQFLHLRNTELRDLVGRFAGWLNPGGTVLLVHHDARDLHTTMGRPHVPERFSSAEEVASWLPGEWRVEVAEARPREATDPDGKAVTIYDAVVRARR</sequence>
<dbReference type="AlphaFoldDB" id="A0A076N3D2"/>
<evidence type="ECO:0000313" key="4">
    <source>
        <dbReference type="Proteomes" id="UP000062973"/>
    </source>
</evidence>